<gene>
    <name evidence="2" type="ORF">HMPREF9943_00550</name>
</gene>
<keyword evidence="1" id="KW-0472">Membrane</keyword>
<accession>M2PNN0</accession>
<reference evidence="2 3" key="1">
    <citation type="submission" date="2013-02" db="EMBL/GenBank/DDBJ databases">
        <title>The Genome Sequence of Lactobacillus catenaformis F0143.</title>
        <authorList>
            <consortium name="The Broad Institute Genome Sequencing Platform"/>
            <person name="Earl A."/>
            <person name="Ward D."/>
            <person name="Feldgarden M."/>
            <person name="Gevers D."/>
            <person name="Izard J."/>
            <person name="Blanton J.M."/>
            <person name="Mathney J."/>
            <person name="Dewhirst F.E."/>
            <person name="Young S.K."/>
            <person name="Zeng Q."/>
            <person name="Gargeya S."/>
            <person name="Fitzgerald M."/>
            <person name="Haas B."/>
            <person name="Abouelleil A."/>
            <person name="Alvarado L."/>
            <person name="Arachchi H.M."/>
            <person name="Berlin A."/>
            <person name="Chapman S.B."/>
            <person name="Gearin G."/>
            <person name="Goldberg J."/>
            <person name="Griggs A."/>
            <person name="Gujja S."/>
            <person name="Hansen M."/>
            <person name="Heiman D."/>
            <person name="Howarth C."/>
            <person name="Larimer J."/>
            <person name="Lui A."/>
            <person name="MacDonald P.J.P."/>
            <person name="McCowen C."/>
            <person name="Montmayeur A."/>
            <person name="Murphy C."/>
            <person name="Neiman D."/>
            <person name="Pearson M."/>
            <person name="Priest M."/>
            <person name="Roberts A."/>
            <person name="Saif S."/>
            <person name="Shea T."/>
            <person name="Sisk P."/>
            <person name="Stolte C."/>
            <person name="Sykes S."/>
            <person name="Wortman J."/>
            <person name="Nusbaum C."/>
            <person name="Birren B."/>
        </authorList>
    </citation>
    <scope>NUCLEOTIDE SEQUENCE [LARGE SCALE GENOMIC DNA]</scope>
    <source>
        <strain evidence="2 3">OT 569</strain>
    </source>
</reference>
<dbReference type="OrthoDB" id="2339644at2"/>
<sequence>MSSRKVQLIYRFILFLLLLIGLASNLITSLFNGFQTYAYYTFQSNIICFIIIVFQLSDTISSLRRHQYYGDSEKFVRIQFLACIWITITCLVYNILLGNPLTPLYWTKNLHNPLLHLIVPILFVLDFLLFSARREISKWLPLSAVVFPYLYITFIIIRVRIIDFIYNPIPSYVVKYPYFFLDVSKIGYIGVIKWTGILTVLFLVFSYALKFIYDHTKQY</sequence>
<keyword evidence="1" id="KW-0812">Transmembrane</keyword>
<feature type="transmembrane region" description="Helical" evidence="1">
    <location>
        <begin position="75"/>
        <end position="94"/>
    </location>
</feature>
<organism evidence="2 3">
    <name type="scientific">Eggerthia catenaformis OT 569 = DSM 20559</name>
    <dbReference type="NCBI Taxonomy" id="999415"/>
    <lineage>
        <taxon>Bacteria</taxon>
        <taxon>Bacillati</taxon>
        <taxon>Bacillota</taxon>
        <taxon>Erysipelotrichia</taxon>
        <taxon>Erysipelotrichales</taxon>
        <taxon>Coprobacillaceae</taxon>
        <taxon>Eggerthia</taxon>
    </lineage>
</organism>
<feature type="transmembrane region" description="Helical" evidence="1">
    <location>
        <begin position="144"/>
        <end position="166"/>
    </location>
</feature>
<comment type="caution">
    <text evidence="2">The sequence shown here is derived from an EMBL/GenBank/DDBJ whole genome shotgun (WGS) entry which is preliminary data.</text>
</comment>
<feature type="transmembrane region" description="Helical" evidence="1">
    <location>
        <begin position="37"/>
        <end position="54"/>
    </location>
</feature>
<keyword evidence="1" id="KW-1133">Transmembrane helix</keyword>
<evidence type="ECO:0000313" key="3">
    <source>
        <dbReference type="Proteomes" id="UP000011758"/>
    </source>
</evidence>
<feature type="transmembrane region" description="Helical" evidence="1">
    <location>
        <begin position="114"/>
        <end position="132"/>
    </location>
</feature>
<dbReference type="RefSeq" id="WP_004801781.1">
    <property type="nucleotide sequence ID" value="NZ_AUGJ01000003.1"/>
</dbReference>
<protein>
    <recommendedName>
        <fullName evidence="4">Integral membrane protein</fullName>
    </recommendedName>
</protein>
<dbReference type="Proteomes" id="UP000011758">
    <property type="component" value="Unassembled WGS sequence"/>
</dbReference>
<evidence type="ECO:0008006" key="4">
    <source>
        <dbReference type="Google" id="ProtNLM"/>
    </source>
</evidence>
<dbReference type="BioCyc" id="ECAT999415-HMP:GTTI-570-MONOMER"/>
<dbReference type="STRING" id="999415.HMPREF9943_00550"/>
<proteinExistence type="predicted"/>
<keyword evidence="3" id="KW-1185">Reference proteome</keyword>
<feature type="transmembrane region" description="Helical" evidence="1">
    <location>
        <begin position="12"/>
        <end position="31"/>
    </location>
</feature>
<dbReference type="NCBIfam" id="NF038065">
    <property type="entry name" value="Pr6Pr"/>
    <property type="match status" value="1"/>
</dbReference>
<dbReference type="eggNOG" id="COG2141">
    <property type="taxonomic scope" value="Bacteria"/>
</dbReference>
<dbReference type="AlphaFoldDB" id="M2PNN0"/>
<evidence type="ECO:0000256" key="1">
    <source>
        <dbReference type="SAM" id="Phobius"/>
    </source>
</evidence>
<feature type="transmembrane region" description="Helical" evidence="1">
    <location>
        <begin position="186"/>
        <end position="209"/>
    </location>
</feature>
<evidence type="ECO:0000313" key="2">
    <source>
        <dbReference type="EMBL" id="EMD17179.1"/>
    </source>
</evidence>
<dbReference type="InterPro" id="IPR049713">
    <property type="entry name" value="Pr6Pr-like"/>
</dbReference>
<dbReference type="EMBL" id="AGEJ01000010">
    <property type="protein sequence ID" value="EMD17179.1"/>
    <property type="molecule type" value="Genomic_DNA"/>
</dbReference>
<name>M2PNN0_9FIRM</name>